<keyword evidence="4" id="KW-1185">Reference proteome</keyword>
<dbReference type="Gene3D" id="2.30.40.10">
    <property type="entry name" value="Urease, subunit C, domain 1"/>
    <property type="match status" value="1"/>
</dbReference>
<organism evidence="3 4">
    <name type="scientific">Solimicrobium silvestre</name>
    <dbReference type="NCBI Taxonomy" id="2099400"/>
    <lineage>
        <taxon>Bacteria</taxon>
        <taxon>Pseudomonadati</taxon>
        <taxon>Pseudomonadota</taxon>
        <taxon>Betaproteobacteria</taxon>
        <taxon>Burkholderiales</taxon>
        <taxon>Oxalobacteraceae</taxon>
        <taxon>Solimicrobium</taxon>
    </lineage>
</organism>
<dbReference type="EMBL" id="PUGF01000010">
    <property type="protein sequence ID" value="PRC92890.1"/>
    <property type="molecule type" value="Genomic_DNA"/>
</dbReference>
<dbReference type="RefSeq" id="WP_105531963.1">
    <property type="nucleotide sequence ID" value="NZ_PUGF01000010.1"/>
</dbReference>
<dbReference type="GO" id="GO:0016810">
    <property type="term" value="F:hydrolase activity, acting on carbon-nitrogen (but not peptide) bonds"/>
    <property type="evidence" value="ECO:0007669"/>
    <property type="project" value="InterPro"/>
</dbReference>
<gene>
    <name evidence="3" type="ORF">S2091_2307</name>
</gene>
<dbReference type="Gene3D" id="3.30.110.90">
    <property type="entry name" value="Amidohydrolase"/>
    <property type="match status" value="1"/>
</dbReference>
<proteinExistence type="predicted"/>
<dbReference type="InterPro" id="IPR011059">
    <property type="entry name" value="Metal-dep_hydrolase_composite"/>
</dbReference>
<evidence type="ECO:0000256" key="1">
    <source>
        <dbReference type="SAM" id="SignalP"/>
    </source>
</evidence>
<dbReference type="Gene3D" id="3.40.50.10910">
    <property type="entry name" value="Amidohydrolase"/>
    <property type="match status" value="1"/>
</dbReference>
<name>A0A2S9GYW2_9BURK</name>
<dbReference type="PANTHER" id="PTHR43135">
    <property type="entry name" value="ALPHA-D-RIBOSE 1-METHYLPHOSPHONATE 5-TRIPHOSPHATE DIPHOSPHATASE"/>
    <property type="match status" value="1"/>
</dbReference>
<dbReference type="InterPro" id="IPR051781">
    <property type="entry name" value="Metallo-dep_Hydrolase"/>
</dbReference>
<dbReference type="PANTHER" id="PTHR43135:SF3">
    <property type="entry name" value="ALPHA-D-RIBOSE 1-METHYLPHOSPHONATE 5-TRIPHOSPHATE DIPHOSPHATASE"/>
    <property type="match status" value="1"/>
</dbReference>
<dbReference type="InterPro" id="IPR006680">
    <property type="entry name" value="Amidohydro-rel"/>
</dbReference>
<feature type="signal peptide" evidence="1">
    <location>
        <begin position="1"/>
        <end position="23"/>
    </location>
</feature>
<accession>A0A2S9GYW2</accession>
<dbReference type="InterPro" id="IPR032466">
    <property type="entry name" value="Metal_Hydrolase"/>
</dbReference>
<dbReference type="SUPFAM" id="SSF51338">
    <property type="entry name" value="Composite domain of metallo-dependent hydrolases"/>
    <property type="match status" value="1"/>
</dbReference>
<protein>
    <submittedName>
        <fullName evidence="3">Amidohydrolase family</fullName>
    </submittedName>
</protein>
<keyword evidence="1" id="KW-0732">Signal</keyword>
<feature type="chain" id="PRO_5015504023" evidence="1">
    <location>
        <begin position="24"/>
        <end position="466"/>
    </location>
</feature>
<dbReference type="Proteomes" id="UP000237839">
    <property type="component" value="Unassembled WGS sequence"/>
</dbReference>
<dbReference type="OrthoDB" id="9807210at2"/>
<evidence type="ECO:0000313" key="4">
    <source>
        <dbReference type="Proteomes" id="UP000237839"/>
    </source>
</evidence>
<dbReference type="Pfam" id="PF01979">
    <property type="entry name" value="Amidohydro_1"/>
    <property type="match status" value="1"/>
</dbReference>
<sequence>MAYKTRKLAVMISLLCLIQTTYAAETTTSGLSKEELVTAKLAGKATGKVIYLGATVITGNESKSDMAIVVNGERIEAIIPAAQVNSASLTETEIVDVHHLFVLPGLIDSHVHYGTHPNLSFAQAQLKRDVYAGITGVRDMAGDARFLGDMSRASLINEIPAPDIYYASLVAGPSFFNDPRTVTSALGMPPGTAPWMYAVTDKTNMAMTLSQARGTGATGLKIYANLPGPLVQRLVKEANHQHFPVWTHLQVYPATPYDSLGATSVSHVCMIARYAAQPGKAKYGHQNEPSYDDMSANNAEIKKYISALKKSGTIMDATLSVYELPSQAKVTADGKTKHLHCSIELAGEITHAMLVAGIPIVAGTDSNASADDAFPALNRELEYLVKYAGLSAREAILSATENAAKALGKEKEIGSIETGKFANLVFTKEDPTQDIAHLRSIEFTVKRGIRFDRKDYQHQPIPEQDD</sequence>
<keyword evidence="3" id="KW-0378">Hydrolase</keyword>
<dbReference type="SUPFAM" id="SSF51556">
    <property type="entry name" value="Metallo-dependent hydrolases"/>
    <property type="match status" value="1"/>
</dbReference>
<dbReference type="Gene3D" id="1.20.58.520">
    <property type="entry name" value="Amidohydrolase"/>
    <property type="match status" value="1"/>
</dbReference>
<evidence type="ECO:0000313" key="3">
    <source>
        <dbReference type="EMBL" id="PRC92890.1"/>
    </source>
</evidence>
<comment type="caution">
    <text evidence="3">The sequence shown here is derived from an EMBL/GenBank/DDBJ whole genome shotgun (WGS) entry which is preliminary data.</text>
</comment>
<dbReference type="AlphaFoldDB" id="A0A2S9GYW2"/>
<reference evidence="3 4" key="1">
    <citation type="submission" date="2018-02" db="EMBL/GenBank/DDBJ databases">
        <title>Solimicrobium silvestre gen. nov., sp. nov., isolated from alpine forest soil.</title>
        <authorList>
            <person name="Margesin R."/>
            <person name="Albuquerque L."/>
            <person name="Zhang D.-C."/>
            <person name="Froufe H.J.C."/>
            <person name="Severino R."/>
            <person name="Roxo I."/>
            <person name="Egas C."/>
            <person name="Da Costa M.S."/>
        </authorList>
    </citation>
    <scope>NUCLEOTIDE SEQUENCE [LARGE SCALE GENOMIC DNA]</scope>
    <source>
        <strain evidence="3 4">S20-91</strain>
    </source>
</reference>
<evidence type="ECO:0000259" key="2">
    <source>
        <dbReference type="Pfam" id="PF01979"/>
    </source>
</evidence>
<feature type="domain" description="Amidohydrolase-related" evidence="2">
    <location>
        <begin position="348"/>
        <end position="438"/>
    </location>
</feature>